<gene>
    <name evidence="2" type="ORF">S12H4_02744</name>
</gene>
<dbReference type="AlphaFoldDB" id="X1SK82"/>
<comment type="caution">
    <text evidence="2">The sequence shown here is derived from an EMBL/GenBank/DDBJ whole genome shotgun (WGS) entry which is preliminary data.</text>
</comment>
<accession>X1SK82</accession>
<evidence type="ECO:0000313" key="2">
    <source>
        <dbReference type="EMBL" id="GAI68194.1"/>
    </source>
</evidence>
<evidence type="ECO:0000256" key="1">
    <source>
        <dbReference type="SAM" id="MobiDB-lite"/>
    </source>
</evidence>
<organism evidence="2">
    <name type="scientific">marine sediment metagenome</name>
    <dbReference type="NCBI Taxonomy" id="412755"/>
    <lineage>
        <taxon>unclassified sequences</taxon>
        <taxon>metagenomes</taxon>
        <taxon>ecological metagenomes</taxon>
    </lineage>
</organism>
<proteinExistence type="predicted"/>
<reference evidence="2" key="1">
    <citation type="journal article" date="2014" name="Front. Microbiol.">
        <title>High frequency of phylogenetically diverse reductive dehalogenase-homologous genes in deep subseafloor sedimentary metagenomes.</title>
        <authorList>
            <person name="Kawai M."/>
            <person name="Futagami T."/>
            <person name="Toyoda A."/>
            <person name="Takaki Y."/>
            <person name="Nishi S."/>
            <person name="Hori S."/>
            <person name="Arai W."/>
            <person name="Tsubouchi T."/>
            <person name="Morono Y."/>
            <person name="Uchiyama I."/>
            <person name="Ito T."/>
            <person name="Fujiyama A."/>
            <person name="Inagaki F."/>
            <person name="Takami H."/>
        </authorList>
    </citation>
    <scope>NUCLEOTIDE SEQUENCE</scope>
    <source>
        <strain evidence="2">Expedition CK06-06</strain>
    </source>
</reference>
<name>X1SK82_9ZZZZ</name>
<dbReference type="EMBL" id="BARW01000709">
    <property type="protein sequence ID" value="GAI68194.1"/>
    <property type="molecule type" value="Genomic_DNA"/>
</dbReference>
<feature type="region of interest" description="Disordered" evidence="1">
    <location>
        <begin position="1"/>
        <end position="20"/>
    </location>
</feature>
<protein>
    <submittedName>
        <fullName evidence="2">Uncharacterized protein</fullName>
    </submittedName>
</protein>
<sequence length="83" mass="9536">MRLSQAKKSTDQSNNKPFLLVERQGNGRPAFRLLSIKNPRFNNPGTRLNNHKSPVHISKVIWESILFILNLDNLSVPKTREVD</sequence>